<name>A0A0D2NAD9_GOSRA</name>
<dbReference type="Gramene" id="KJB29462">
    <property type="protein sequence ID" value="KJB29462"/>
    <property type="gene ID" value="B456_005G102100"/>
</dbReference>
<reference evidence="1 2" key="1">
    <citation type="journal article" date="2012" name="Nature">
        <title>Repeated polyploidization of Gossypium genomes and the evolution of spinnable cotton fibres.</title>
        <authorList>
            <person name="Paterson A.H."/>
            <person name="Wendel J.F."/>
            <person name="Gundlach H."/>
            <person name="Guo H."/>
            <person name="Jenkins J."/>
            <person name="Jin D."/>
            <person name="Llewellyn D."/>
            <person name="Showmaker K.C."/>
            <person name="Shu S."/>
            <person name="Udall J."/>
            <person name="Yoo M.J."/>
            <person name="Byers R."/>
            <person name="Chen W."/>
            <person name="Doron-Faigenboim A."/>
            <person name="Duke M.V."/>
            <person name="Gong L."/>
            <person name="Grimwood J."/>
            <person name="Grover C."/>
            <person name="Grupp K."/>
            <person name="Hu G."/>
            <person name="Lee T.H."/>
            <person name="Li J."/>
            <person name="Lin L."/>
            <person name="Liu T."/>
            <person name="Marler B.S."/>
            <person name="Page J.T."/>
            <person name="Roberts A.W."/>
            <person name="Romanel E."/>
            <person name="Sanders W.S."/>
            <person name="Szadkowski E."/>
            <person name="Tan X."/>
            <person name="Tang H."/>
            <person name="Xu C."/>
            <person name="Wang J."/>
            <person name="Wang Z."/>
            <person name="Zhang D."/>
            <person name="Zhang L."/>
            <person name="Ashrafi H."/>
            <person name="Bedon F."/>
            <person name="Bowers J.E."/>
            <person name="Brubaker C.L."/>
            <person name="Chee P.W."/>
            <person name="Das S."/>
            <person name="Gingle A.R."/>
            <person name="Haigler C.H."/>
            <person name="Harker D."/>
            <person name="Hoffmann L.V."/>
            <person name="Hovav R."/>
            <person name="Jones D.C."/>
            <person name="Lemke C."/>
            <person name="Mansoor S."/>
            <person name="ur Rahman M."/>
            <person name="Rainville L.N."/>
            <person name="Rambani A."/>
            <person name="Reddy U.K."/>
            <person name="Rong J.K."/>
            <person name="Saranga Y."/>
            <person name="Scheffler B.E."/>
            <person name="Scheffler J.A."/>
            <person name="Stelly D.M."/>
            <person name="Triplett B.A."/>
            <person name="Van Deynze A."/>
            <person name="Vaslin M.F."/>
            <person name="Waghmare V.N."/>
            <person name="Walford S.A."/>
            <person name="Wright R.J."/>
            <person name="Zaki E.A."/>
            <person name="Zhang T."/>
            <person name="Dennis E.S."/>
            <person name="Mayer K.F."/>
            <person name="Peterson D.G."/>
            <person name="Rokhsar D.S."/>
            <person name="Wang X."/>
            <person name="Schmutz J."/>
        </authorList>
    </citation>
    <scope>NUCLEOTIDE SEQUENCE [LARGE SCALE GENOMIC DNA]</scope>
</reference>
<protein>
    <submittedName>
        <fullName evidence="1">Uncharacterized protein</fullName>
    </submittedName>
</protein>
<proteinExistence type="predicted"/>
<dbReference type="EMBL" id="CM001744">
    <property type="protein sequence ID" value="KJB29462.1"/>
    <property type="molecule type" value="Genomic_DNA"/>
</dbReference>
<dbReference type="Proteomes" id="UP000032304">
    <property type="component" value="Chromosome 5"/>
</dbReference>
<sequence length="76" mass="8628">MKRHLTIKGCLIGCSCMVWLRIRFKVMVTIRKNVMGRVKAMGGLKVTNLAFGGNKMFVTRKDQQAVEVWHGSTRGF</sequence>
<dbReference type="AlphaFoldDB" id="A0A0D2NAD9"/>
<dbReference type="OMA" id="WHGSTRG"/>
<gene>
    <name evidence="1" type="ORF">B456_005G102100</name>
</gene>
<dbReference type="eggNOG" id="KOG2714">
    <property type="taxonomic scope" value="Eukaryota"/>
</dbReference>
<accession>A0A0D2NAD9</accession>
<evidence type="ECO:0000313" key="2">
    <source>
        <dbReference type="Proteomes" id="UP000032304"/>
    </source>
</evidence>
<organism evidence="1 2">
    <name type="scientific">Gossypium raimondii</name>
    <name type="common">Peruvian cotton</name>
    <name type="synonym">Gossypium klotzschianum subsp. raimondii</name>
    <dbReference type="NCBI Taxonomy" id="29730"/>
    <lineage>
        <taxon>Eukaryota</taxon>
        <taxon>Viridiplantae</taxon>
        <taxon>Streptophyta</taxon>
        <taxon>Embryophyta</taxon>
        <taxon>Tracheophyta</taxon>
        <taxon>Spermatophyta</taxon>
        <taxon>Magnoliopsida</taxon>
        <taxon>eudicotyledons</taxon>
        <taxon>Gunneridae</taxon>
        <taxon>Pentapetalae</taxon>
        <taxon>rosids</taxon>
        <taxon>malvids</taxon>
        <taxon>Malvales</taxon>
        <taxon>Malvaceae</taxon>
        <taxon>Malvoideae</taxon>
        <taxon>Gossypium</taxon>
    </lineage>
</organism>
<evidence type="ECO:0000313" key="1">
    <source>
        <dbReference type="EMBL" id="KJB29462.1"/>
    </source>
</evidence>
<keyword evidence="2" id="KW-1185">Reference proteome</keyword>